<sequence>MGTFSTPRIQQAHEQEPSFFSMFLYIYIYIYISSHAHEPPPPQQLALVQQDGLQLLRWDSKQHEARLDLRSASYQKTRHKHTLLAVRADFLTFMPMPCFFYIARDAK</sequence>
<dbReference type="EMBL" id="CAUYUJ010017878">
    <property type="protein sequence ID" value="CAK0878748.1"/>
    <property type="molecule type" value="Genomic_DNA"/>
</dbReference>
<gene>
    <name evidence="1" type="ORF">PCOR1329_LOCUS62389</name>
</gene>
<organism evidence="1 2">
    <name type="scientific">Prorocentrum cordatum</name>
    <dbReference type="NCBI Taxonomy" id="2364126"/>
    <lineage>
        <taxon>Eukaryota</taxon>
        <taxon>Sar</taxon>
        <taxon>Alveolata</taxon>
        <taxon>Dinophyceae</taxon>
        <taxon>Prorocentrales</taxon>
        <taxon>Prorocentraceae</taxon>
        <taxon>Prorocentrum</taxon>
    </lineage>
</organism>
<dbReference type="Proteomes" id="UP001189429">
    <property type="component" value="Unassembled WGS sequence"/>
</dbReference>
<reference evidence="1" key="1">
    <citation type="submission" date="2023-10" db="EMBL/GenBank/DDBJ databases">
        <authorList>
            <person name="Chen Y."/>
            <person name="Shah S."/>
            <person name="Dougan E. K."/>
            <person name="Thang M."/>
            <person name="Chan C."/>
        </authorList>
    </citation>
    <scope>NUCLEOTIDE SEQUENCE [LARGE SCALE GENOMIC DNA]</scope>
</reference>
<proteinExistence type="predicted"/>
<accession>A0ABN9W1E4</accession>
<comment type="caution">
    <text evidence="1">The sequence shown here is derived from an EMBL/GenBank/DDBJ whole genome shotgun (WGS) entry which is preliminary data.</text>
</comment>
<protein>
    <submittedName>
        <fullName evidence="1">Uncharacterized protein</fullName>
    </submittedName>
</protein>
<evidence type="ECO:0000313" key="2">
    <source>
        <dbReference type="Proteomes" id="UP001189429"/>
    </source>
</evidence>
<name>A0ABN9W1E4_9DINO</name>
<keyword evidence="2" id="KW-1185">Reference proteome</keyword>
<evidence type="ECO:0000313" key="1">
    <source>
        <dbReference type="EMBL" id="CAK0878748.1"/>
    </source>
</evidence>